<keyword evidence="2" id="KW-1185">Reference proteome</keyword>
<dbReference type="Proteomes" id="UP000327157">
    <property type="component" value="Chromosome 1"/>
</dbReference>
<evidence type="ECO:0000313" key="1">
    <source>
        <dbReference type="EMBL" id="KAB2597413.1"/>
    </source>
</evidence>
<name>A0A5N5F3S6_9ROSA</name>
<dbReference type="GO" id="GO:0009909">
    <property type="term" value="P:regulation of flower development"/>
    <property type="evidence" value="ECO:0007669"/>
    <property type="project" value="InterPro"/>
</dbReference>
<dbReference type="InterPro" id="IPR045281">
    <property type="entry name" value="CONSTANS-like"/>
</dbReference>
<dbReference type="PANTHER" id="PTHR31319:SF77">
    <property type="entry name" value="ZINC FINGER PROTEIN CONSTANS-LIKE 4"/>
    <property type="match status" value="1"/>
</dbReference>
<comment type="caution">
    <text evidence="1">The sequence shown here is derived from an EMBL/GenBank/DDBJ whole genome shotgun (WGS) entry which is preliminary data.</text>
</comment>
<dbReference type="GO" id="GO:0003700">
    <property type="term" value="F:DNA-binding transcription factor activity"/>
    <property type="evidence" value="ECO:0007669"/>
    <property type="project" value="TreeGrafter"/>
</dbReference>
<gene>
    <name evidence="1" type="ORF">D8674_000333</name>
</gene>
<organism evidence="1 2">
    <name type="scientific">Pyrus ussuriensis x Pyrus communis</name>
    <dbReference type="NCBI Taxonomy" id="2448454"/>
    <lineage>
        <taxon>Eukaryota</taxon>
        <taxon>Viridiplantae</taxon>
        <taxon>Streptophyta</taxon>
        <taxon>Embryophyta</taxon>
        <taxon>Tracheophyta</taxon>
        <taxon>Spermatophyta</taxon>
        <taxon>Magnoliopsida</taxon>
        <taxon>eudicotyledons</taxon>
        <taxon>Gunneridae</taxon>
        <taxon>Pentapetalae</taxon>
        <taxon>rosids</taxon>
        <taxon>fabids</taxon>
        <taxon>Rosales</taxon>
        <taxon>Rosaceae</taxon>
        <taxon>Amygdaloideae</taxon>
        <taxon>Maleae</taxon>
        <taxon>Pyrus</taxon>
    </lineage>
</organism>
<sequence length="141" mass="16180">MSKLPLDQRPSSTLKSSHARFQLCKDCEQALAHVTCKADDAALCVTWDRVIYFGNPLNRHHERAPVMPFYDSVNSTANSIPAIKSAVKFFHDLYFSDVDGETETSREEVEAVLWLSRWPVFVDTMDQPSFDGEFDLVWFME</sequence>
<evidence type="ECO:0000313" key="2">
    <source>
        <dbReference type="Proteomes" id="UP000327157"/>
    </source>
</evidence>
<reference evidence="1 2" key="3">
    <citation type="submission" date="2019-11" db="EMBL/GenBank/DDBJ databases">
        <title>A de novo genome assembly of a pear dwarfing rootstock.</title>
        <authorList>
            <person name="Wang F."/>
            <person name="Wang J."/>
            <person name="Li S."/>
            <person name="Zhang Y."/>
            <person name="Fang M."/>
            <person name="Ma L."/>
            <person name="Zhao Y."/>
            <person name="Jiang S."/>
        </authorList>
    </citation>
    <scope>NUCLEOTIDE SEQUENCE [LARGE SCALE GENOMIC DNA]</scope>
    <source>
        <strain evidence="1">S2</strain>
        <tissue evidence="1">Leaf</tissue>
    </source>
</reference>
<dbReference type="EMBL" id="SMOL01000768">
    <property type="protein sequence ID" value="KAB2597413.1"/>
    <property type="molecule type" value="Genomic_DNA"/>
</dbReference>
<proteinExistence type="predicted"/>
<accession>A0A5N5F3S6</accession>
<dbReference type="PANTHER" id="PTHR31319">
    <property type="entry name" value="ZINC FINGER PROTEIN CONSTANS-LIKE 4"/>
    <property type="match status" value="1"/>
</dbReference>
<protein>
    <submittedName>
        <fullName evidence="1">Zinc finger protein CONSTANS-LIKE 4-like</fullName>
    </submittedName>
</protein>
<dbReference type="GO" id="GO:0005634">
    <property type="term" value="C:nucleus"/>
    <property type="evidence" value="ECO:0007669"/>
    <property type="project" value="TreeGrafter"/>
</dbReference>
<reference evidence="1 2" key="1">
    <citation type="submission" date="2019-09" db="EMBL/GenBank/DDBJ databases">
        <authorList>
            <person name="Ou C."/>
        </authorList>
    </citation>
    <scope>NUCLEOTIDE SEQUENCE [LARGE SCALE GENOMIC DNA]</scope>
    <source>
        <strain evidence="1">S2</strain>
        <tissue evidence="1">Leaf</tissue>
    </source>
</reference>
<reference evidence="2" key="2">
    <citation type="submission" date="2019-10" db="EMBL/GenBank/DDBJ databases">
        <title>A de novo genome assembly of a pear dwarfing rootstock.</title>
        <authorList>
            <person name="Wang F."/>
            <person name="Wang J."/>
            <person name="Li S."/>
            <person name="Zhang Y."/>
            <person name="Fang M."/>
            <person name="Ma L."/>
            <person name="Zhao Y."/>
            <person name="Jiang S."/>
        </authorList>
    </citation>
    <scope>NUCLEOTIDE SEQUENCE [LARGE SCALE GENOMIC DNA]</scope>
</reference>
<dbReference type="OrthoDB" id="153872at2759"/>
<dbReference type="AlphaFoldDB" id="A0A5N5F3S6"/>